<dbReference type="AlphaFoldDB" id="A0AAN7GBA8"/>
<evidence type="ECO:0000313" key="4">
    <source>
        <dbReference type="EMBL" id="KAK4608790.1"/>
    </source>
</evidence>
<keyword evidence="2" id="KW-0812">Transmembrane</keyword>
<organism evidence="4 5">
    <name type="scientific">Quercus rubra</name>
    <name type="common">Northern red oak</name>
    <name type="synonym">Quercus borealis</name>
    <dbReference type="NCBI Taxonomy" id="3512"/>
    <lineage>
        <taxon>Eukaryota</taxon>
        <taxon>Viridiplantae</taxon>
        <taxon>Streptophyta</taxon>
        <taxon>Embryophyta</taxon>
        <taxon>Tracheophyta</taxon>
        <taxon>Spermatophyta</taxon>
        <taxon>Magnoliopsida</taxon>
        <taxon>eudicotyledons</taxon>
        <taxon>Gunneridae</taxon>
        <taxon>Pentapetalae</taxon>
        <taxon>rosids</taxon>
        <taxon>fabids</taxon>
        <taxon>Fagales</taxon>
        <taxon>Fagaceae</taxon>
        <taxon>Quercus</taxon>
    </lineage>
</organism>
<dbReference type="EMBL" id="JAXUIC010000001">
    <property type="protein sequence ID" value="KAK4608790.1"/>
    <property type="molecule type" value="Genomic_DNA"/>
</dbReference>
<dbReference type="PANTHER" id="PTHR36793">
    <property type="entry name" value="RIBOSOMAL RNA SMALL SUBUNIT METHYLTRANSFERASE J"/>
    <property type="match status" value="1"/>
</dbReference>
<gene>
    <name evidence="4" type="ORF">RGQ29_002260</name>
</gene>
<keyword evidence="5" id="KW-1185">Reference proteome</keyword>
<proteinExistence type="predicted"/>
<dbReference type="GO" id="GO:0009535">
    <property type="term" value="C:chloroplast thylakoid membrane"/>
    <property type="evidence" value="ECO:0007669"/>
    <property type="project" value="TreeGrafter"/>
</dbReference>
<evidence type="ECO:0000259" key="3">
    <source>
        <dbReference type="Pfam" id="PF22915"/>
    </source>
</evidence>
<dbReference type="Proteomes" id="UP001324115">
    <property type="component" value="Unassembled WGS sequence"/>
</dbReference>
<feature type="region of interest" description="Disordered" evidence="1">
    <location>
        <begin position="55"/>
        <end position="81"/>
    </location>
</feature>
<name>A0AAN7GBA8_QUERU</name>
<keyword evidence="2" id="KW-1133">Transmembrane helix</keyword>
<dbReference type="Pfam" id="PF22915">
    <property type="entry name" value="ARMH5"/>
    <property type="match status" value="1"/>
</dbReference>
<reference evidence="4 5" key="1">
    <citation type="journal article" date="2023" name="G3 (Bethesda)">
        <title>A haplotype-resolved chromosome-scale genome for Quercus rubra L. provides insights into the genetics of adaptive traits for red oak species.</title>
        <authorList>
            <person name="Kapoor B."/>
            <person name="Jenkins J."/>
            <person name="Schmutz J."/>
            <person name="Zhebentyayeva T."/>
            <person name="Kuelheim C."/>
            <person name="Coggeshall M."/>
            <person name="Heim C."/>
            <person name="Lasky J.R."/>
            <person name="Leites L."/>
            <person name="Islam-Faridi N."/>
            <person name="Romero-Severson J."/>
            <person name="DeLeo V.L."/>
            <person name="Lucas S.M."/>
            <person name="Lazic D."/>
            <person name="Gailing O."/>
            <person name="Carlson J."/>
            <person name="Staton M."/>
        </authorList>
    </citation>
    <scope>NUCLEOTIDE SEQUENCE [LARGE SCALE GENOMIC DNA]</scope>
    <source>
        <strain evidence="4">Pseudo-F2</strain>
    </source>
</reference>
<dbReference type="InterPro" id="IPR055241">
    <property type="entry name" value="Armadillo_rpt_dom"/>
</dbReference>
<evidence type="ECO:0000313" key="5">
    <source>
        <dbReference type="Proteomes" id="UP001324115"/>
    </source>
</evidence>
<evidence type="ECO:0000256" key="1">
    <source>
        <dbReference type="SAM" id="MobiDB-lite"/>
    </source>
</evidence>
<feature type="domain" description="Armadillo-like repeats" evidence="3">
    <location>
        <begin position="179"/>
        <end position="270"/>
    </location>
</feature>
<accession>A0AAN7GBA8</accession>
<keyword evidence="2" id="KW-0472">Membrane</keyword>
<evidence type="ECO:0000256" key="2">
    <source>
        <dbReference type="SAM" id="Phobius"/>
    </source>
</evidence>
<protein>
    <recommendedName>
        <fullName evidence="3">Armadillo-like repeats domain-containing protein</fullName>
    </recommendedName>
</protein>
<comment type="caution">
    <text evidence="4">The sequence shown here is derived from an EMBL/GenBank/DDBJ whole genome shotgun (WGS) entry which is preliminary data.</text>
</comment>
<dbReference type="GO" id="GO:0009941">
    <property type="term" value="C:chloroplast envelope"/>
    <property type="evidence" value="ECO:0007669"/>
    <property type="project" value="TreeGrafter"/>
</dbReference>
<dbReference type="PANTHER" id="PTHR36793:SF1">
    <property type="entry name" value="RIBOSOMAL RNA SMALL SUBUNIT METHYLTRANSFERASE J"/>
    <property type="match status" value="1"/>
</dbReference>
<feature type="transmembrane region" description="Helical" evidence="2">
    <location>
        <begin position="116"/>
        <end position="137"/>
    </location>
</feature>
<sequence length="331" mass="36742">MALATATASTCSCSSQLLLRPKFSSLPFPIPFANRSRYRRLSISFAAAAAKKDSNAIQSQNSDEKKKKKKQVEEEEEEVEEELPWLQEKALDVVEFTGSVTQAIPGPRVGTSSLPWILALPLAYAGLTFVIAFVKTVKKLSSPREKRRKLVNKNAFLCKSIDQLHSLTPDALKALEKKTGFGMEEILRKYIRYALNEKPFNPDLVARLIHLRKASMLDDSQVASILNDVSARIVRNKGPVVMDMSGYSEKGFKRKLAVQALFGKVFYLSELPEFCSRDSSLVVKEIFGVTDDDADKIRIHTLSEAGDMDSLEKMVDGSDSEDSSEESPSAP</sequence>
<feature type="region of interest" description="Disordered" evidence="1">
    <location>
        <begin position="310"/>
        <end position="331"/>
    </location>
</feature>